<dbReference type="AlphaFoldDB" id="A0A9D1EH44"/>
<accession>A0A9D1EH44</accession>
<gene>
    <name evidence="2" type="ORF">IAC96_13335</name>
</gene>
<evidence type="ECO:0000313" key="2">
    <source>
        <dbReference type="EMBL" id="HIR89921.1"/>
    </source>
</evidence>
<reference evidence="2" key="1">
    <citation type="submission" date="2020-10" db="EMBL/GenBank/DDBJ databases">
        <authorList>
            <person name="Gilroy R."/>
        </authorList>
    </citation>
    <scope>NUCLEOTIDE SEQUENCE</scope>
    <source>
        <strain evidence="2">ChiW13-3771</strain>
    </source>
</reference>
<sequence>MLKMNEKAPSRISDDYHPVKTEKQTFKSEVAKMKSLGLKGGLQYFWMYYKIPVLIIVLVIVCGISMSMAIYENTKPVLVYANFVNNSTNLENVDDLFEEQYSSYLGEDPDKTNVVLETGLFYSAADTGGQNQTVYQKLMAEIGAGTLDVLGGDKEVFYAFNDKLGESRYCYDLTEILPPDLYEMFQDKFYYMTDIDGTQIPVGIDFTSSQFYSDMQLQANEYYIGMPASGDKNRFLNFLRYSYGLAPVLESEPDQS</sequence>
<dbReference type="EMBL" id="DVHN01000189">
    <property type="protein sequence ID" value="HIR89921.1"/>
    <property type="molecule type" value="Genomic_DNA"/>
</dbReference>
<evidence type="ECO:0000313" key="3">
    <source>
        <dbReference type="Proteomes" id="UP000824201"/>
    </source>
</evidence>
<protein>
    <submittedName>
        <fullName evidence="2">Uncharacterized protein</fullName>
    </submittedName>
</protein>
<dbReference type="Proteomes" id="UP000824201">
    <property type="component" value="Unassembled WGS sequence"/>
</dbReference>
<organism evidence="2 3">
    <name type="scientific">Candidatus Fimimorpha faecalis</name>
    <dbReference type="NCBI Taxonomy" id="2840824"/>
    <lineage>
        <taxon>Bacteria</taxon>
        <taxon>Bacillati</taxon>
        <taxon>Bacillota</taxon>
        <taxon>Clostridia</taxon>
        <taxon>Eubacteriales</taxon>
        <taxon>Candidatus Fimimorpha</taxon>
    </lineage>
</organism>
<reference evidence="2" key="2">
    <citation type="journal article" date="2021" name="PeerJ">
        <title>Extensive microbial diversity within the chicken gut microbiome revealed by metagenomics and culture.</title>
        <authorList>
            <person name="Gilroy R."/>
            <person name="Ravi A."/>
            <person name="Getino M."/>
            <person name="Pursley I."/>
            <person name="Horton D.L."/>
            <person name="Alikhan N.F."/>
            <person name="Baker D."/>
            <person name="Gharbi K."/>
            <person name="Hall N."/>
            <person name="Watson M."/>
            <person name="Adriaenssens E.M."/>
            <person name="Foster-Nyarko E."/>
            <person name="Jarju S."/>
            <person name="Secka A."/>
            <person name="Antonio M."/>
            <person name="Oren A."/>
            <person name="Chaudhuri R.R."/>
            <person name="La Ragione R."/>
            <person name="Hildebrand F."/>
            <person name="Pallen M.J."/>
        </authorList>
    </citation>
    <scope>NUCLEOTIDE SEQUENCE</scope>
    <source>
        <strain evidence="2">ChiW13-3771</strain>
    </source>
</reference>
<evidence type="ECO:0000256" key="1">
    <source>
        <dbReference type="SAM" id="Phobius"/>
    </source>
</evidence>
<feature type="transmembrane region" description="Helical" evidence="1">
    <location>
        <begin position="51"/>
        <end position="71"/>
    </location>
</feature>
<keyword evidence="1" id="KW-0472">Membrane</keyword>
<keyword evidence="1" id="KW-1133">Transmembrane helix</keyword>
<keyword evidence="1" id="KW-0812">Transmembrane</keyword>
<name>A0A9D1EH44_9FIRM</name>
<comment type="caution">
    <text evidence="2">The sequence shown here is derived from an EMBL/GenBank/DDBJ whole genome shotgun (WGS) entry which is preliminary data.</text>
</comment>
<proteinExistence type="predicted"/>